<dbReference type="GO" id="GO:0015098">
    <property type="term" value="F:molybdate ion transmembrane transporter activity"/>
    <property type="evidence" value="ECO:0007669"/>
    <property type="project" value="UniProtKB-UniRule"/>
</dbReference>
<dbReference type="PROSITE" id="PS50928">
    <property type="entry name" value="ABC_TM1"/>
    <property type="match status" value="1"/>
</dbReference>
<keyword evidence="9 11" id="KW-1133">Transmembrane helix</keyword>
<dbReference type="GO" id="GO:0005886">
    <property type="term" value="C:plasma membrane"/>
    <property type="evidence" value="ECO:0007669"/>
    <property type="project" value="UniProtKB-SubCell"/>
</dbReference>
<feature type="transmembrane region" description="Helical" evidence="11">
    <location>
        <begin position="41"/>
        <end position="65"/>
    </location>
</feature>
<dbReference type="InterPro" id="IPR000515">
    <property type="entry name" value="MetI-like"/>
</dbReference>
<dbReference type="FunFam" id="1.10.3720.10:FF:000054">
    <property type="entry name" value="Molybdenum transport system permease"/>
    <property type="match status" value="1"/>
</dbReference>
<dbReference type="Proteomes" id="UP000885832">
    <property type="component" value="Unassembled WGS sequence"/>
</dbReference>
<feature type="transmembrane region" description="Helical" evidence="11">
    <location>
        <begin position="12"/>
        <end position="34"/>
    </location>
</feature>
<evidence type="ECO:0000256" key="10">
    <source>
        <dbReference type="ARBA" id="ARBA00023136"/>
    </source>
</evidence>
<name>A0A832N461_9GAMM</name>
<keyword evidence="8 11" id="KW-0812">Transmembrane</keyword>
<dbReference type="NCBIfam" id="TIGR02141">
    <property type="entry name" value="modB_ABC"/>
    <property type="match status" value="1"/>
</dbReference>
<feature type="domain" description="ABC transmembrane type-1" evidence="13">
    <location>
        <begin position="9"/>
        <end position="215"/>
    </location>
</feature>
<evidence type="ECO:0000256" key="9">
    <source>
        <dbReference type="ARBA" id="ARBA00022989"/>
    </source>
</evidence>
<organism evidence="14">
    <name type="scientific">Candidatus Tenderia electrophaga</name>
    <dbReference type="NCBI Taxonomy" id="1748243"/>
    <lineage>
        <taxon>Bacteria</taxon>
        <taxon>Pseudomonadati</taxon>
        <taxon>Pseudomonadota</taxon>
        <taxon>Gammaproteobacteria</taxon>
        <taxon>Candidatus Tenderiales</taxon>
        <taxon>Candidatus Tenderiaceae</taxon>
        <taxon>Candidatus Tenderia</taxon>
    </lineage>
</organism>
<gene>
    <name evidence="14" type="primary">modB</name>
    <name evidence="14" type="ORF">ENJ65_07165</name>
</gene>
<evidence type="ECO:0000259" key="13">
    <source>
        <dbReference type="PROSITE" id="PS50928"/>
    </source>
</evidence>
<evidence type="ECO:0000256" key="2">
    <source>
        <dbReference type="ARBA" id="ARBA00004429"/>
    </source>
</evidence>
<comment type="caution">
    <text evidence="12">Lacks conserved residue(s) required for the propagation of feature annotation.</text>
</comment>
<dbReference type="InterPro" id="IPR035906">
    <property type="entry name" value="MetI-like_sf"/>
</dbReference>
<dbReference type="Gene3D" id="1.10.3720.10">
    <property type="entry name" value="MetI-like"/>
    <property type="match status" value="1"/>
</dbReference>
<evidence type="ECO:0000256" key="12">
    <source>
        <dbReference type="RuleBase" id="RU365097"/>
    </source>
</evidence>
<dbReference type="EMBL" id="DRNF01000453">
    <property type="protein sequence ID" value="HHJ81398.1"/>
    <property type="molecule type" value="Genomic_DNA"/>
</dbReference>
<dbReference type="PANTHER" id="PTHR30183">
    <property type="entry name" value="MOLYBDENUM TRANSPORT SYSTEM PERMEASE PROTEIN MODB"/>
    <property type="match status" value="1"/>
</dbReference>
<comment type="caution">
    <text evidence="14">The sequence shown here is derived from an EMBL/GenBank/DDBJ whole genome shotgun (WGS) entry which is preliminary data.</text>
</comment>
<comment type="subcellular location">
    <subcellularLocation>
        <location evidence="2 12">Cell inner membrane</location>
        <topology evidence="2 12">Multi-pass membrane protein</topology>
    </subcellularLocation>
    <subcellularLocation>
        <location evidence="11">Cell membrane</location>
        <topology evidence="11">Multi-pass membrane protein</topology>
    </subcellularLocation>
</comment>
<keyword evidence="4 11" id="KW-0813">Transport</keyword>
<feature type="transmembrane region" description="Helical" evidence="11">
    <location>
        <begin position="85"/>
        <end position="106"/>
    </location>
</feature>
<reference evidence="14" key="1">
    <citation type="journal article" date="2020" name="mSystems">
        <title>Genome- and Community-Level Interaction Insights into Carbon Utilization and Element Cycling Functions of Hydrothermarchaeota in Hydrothermal Sediment.</title>
        <authorList>
            <person name="Zhou Z."/>
            <person name="Liu Y."/>
            <person name="Xu W."/>
            <person name="Pan J."/>
            <person name="Luo Z.H."/>
            <person name="Li M."/>
        </authorList>
    </citation>
    <scope>NUCLEOTIDE SEQUENCE [LARGE SCALE GENOMIC DNA]</scope>
    <source>
        <strain evidence="14">HyVt-505</strain>
    </source>
</reference>
<proteinExistence type="inferred from homology"/>
<evidence type="ECO:0000256" key="5">
    <source>
        <dbReference type="ARBA" id="ARBA00022475"/>
    </source>
</evidence>
<evidence type="ECO:0000256" key="6">
    <source>
        <dbReference type="ARBA" id="ARBA00022505"/>
    </source>
</evidence>
<evidence type="ECO:0000256" key="8">
    <source>
        <dbReference type="ARBA" id="ARBA00022692"/>
    </source>
</evidence>
<evidence type="ECO:0000256" key="1">
    <source>
        <dbReference type="ARBA" id="ARBA00002949"/>
    </source>
</evidence>
<dbReference type="PANTHER" id="PTHR30183:SF8">
    <property type="entry name" value="MOLYBDENUM TRANSPORT SYSTEM PERMEASE"/>
    <property type="match status" value="1"/>
</dbReference>
<sequence length="225" mass="24118">MSEIDFSPVWLTLQLASVTTVILLLLSTPLAWWLAHTRSPWAAIVETVVALPLVLPPTVLGFYLLLALGANGIIGGPWSELTGSALVFTFAGLVIASVLYSLPFVVQPLQNAFVAIGRKPLETASCLRASTVDAFVSVILPLAKRGYITAAVLGFTHTMGEFGVVLMVGGSIPGETQVLSIAIYEHVEVLDYSTAHILSAGLLVFTFVVLMAVYLFNRRFPVHGH</sequence>
<dbReference type="AlphaFoldDB" id="A0A832N461"/>
<evidence type="ECO:0000256" key="4">
    <source>
        <dbReference type="ARBA" id="ARBA00022448"/>
    </source>
</evidence>
<dbReference type="Pfam" id="PF00528">
    <property type="entry name" value="BPD_transp_1"/>
    <property type="match status" value="1"/>
</dbReference>
<feature type="transmembrane region" description="Helical" evidence="11">
    <location>
        <begin position="192"/>
        <end position="216"/>
    </location>
</feature>
<dbReference type="SUPFAM" id="SSF161098">
    <property type="entry name" value="MetI-like"/>
    <property type="match status" value="1"/>
</dbReference>
<evidence type="ECO:0000256" key="7">
    <source>
        <dbReference type="ARBA" id="ARBA00022519"/>
    </source>
</evidence>
<evidence type="ECO:0000313" key="14">
    <source>
        <dbReference type="EMBL" id="HHJ81398.1"/>
    </source>
</evidence>
<keyword evidence="10 11" id="KW-0472">Membrane</keyword>
<evidence type="ECO:0000256" key="3">
    <source>
        <dbReference type="ARBA" id="ARBA00007069"/>
    </source>
</evidence>
<accession>A0A832N461</accession>
<evidence type="ECO:0000256" key="11">
    <source>
        <dbReference type="RuleBase" id="RU363032"/>
    </source>
</evidence>
<keyword evidence="6 12" id="KW-0500">Molybdenum</keyword>
<protein>
    <recommendedName>
        <fullName evidence="12">Molybdenum transport system permease</fullName>
    </recommendedName>
</protein>
<dbReference type="CDD" id="cd06261">
    <property type="entry name" value="TM_PBP2"/>
    <property type="match status" value="1"/>
</dbReference>
<dbReference type="InterPro" id="IPR011867">
    <property type="entry name" value="ModB_ABC"/>
</dbReference>
<keyword evidence="7 12" id="KW-0997">Cell inner membrane</keyword>
<comment type="function">
    <text evidence="1 12">Part of the binding-protein-dependent transport system for molybdenum; probably responsible for the translocation of the substrate across the membrane.</text>
</comment>
<comment type="similarity">
    <text evidence="3 12">Belongs to the binding-protein-dependent transport system permease family. CysTW subfamily.</text>
</comment>
<keyword evidence="5" id="KW-1003">Cell membrane</keyword>